<accession>A0A8J8QAS9</accession>
<evidence type="ECO:0000313" key="3">
    <source>
        <dbReference type="Proteomes" id="UP000766904"/>
    </source>
</evidence>
<proteinExistence type="predicted"/>
<dbReference type="Proteomes" id="UP000766904">
    <property type="component" value="Unassembled WGS sequence"/>
</dbReference>
<sequence>MSEPEKQKLAANCVSCGNVYAAHRWPDGTILPIGQRKGCECGSAEFQPINDEDGPAFSGAERSETLGGD</sequence>
<reference evidence="2" key="1">
    <citation type="submission" date="2017-11" db="EMBL/GenBank/DDBJ databases">
        <authorList>
            <person name="Kajale S.C."/>
            <person name="Sharma A."/>
        </authorList>
    </citation>
    <scope>NUCLEOTIDE SEQUENCE</scope>
    <source>
        <strain evidence="2">LS1_42</strain>
    </source>
</reference>
<feature type="region of interest" description="Disordered" evidence="1">
    <location>
        <begin position="45"/>
        <end position="69"/>
    </location>
</feature>
<dbReference type="AlphaFoldDB" id="A0A8J8QAS9"/>
<name>A0A8J8QAS9_9EURY</name>
<evidence type="ECO:0000256" key="1">
    <source>
        <dbReference type="SAM" id="MobiDB-lite"/>
    </source>
</evidence>
<protein>
    <submittedName>
        <fullName evidence="2">Uncharacterized protein</fullName>
    </submittedName>
</protein>
<organism evidence="2 3">
    <name type="scientific">Natronococcus pandeyae</name>
    <dbReference type="NCBI Taxonomy" id="2055836"/>
    <lineage>
        <taxon>Archaea</taxon>
        <taxon>Methanobacteriati</taxon>
        <taxon>Methanobacteriota</taxon>
        <taxon>Stenosarchaea group</taxon>
        <taxon>Halobacteria</taxon>
        <taxon>Halobacteriales</taxon>
        <taxon>Natrialbaceae</taxon>
        <taxon>Natronococcus</taxon>
    </lineage>
</organism>
<comment type="caution">
    <text evidence="2">The sequence shown here is derived from an EMBL/GenBank/DDBJ whole genome shotgun (WGS) entry which is preliminary data.</text>
</comment>
<gene>
    <name evidence="2" type="ORF">CV102_02635</name>
</gene>
<keyword evidence="3" id="KW-1185">Reference proteome</keyword>
<evidence type="ECO:0000313" key="2">
    <source>
        <dbReference type="EMBL" id="TYL40725.1"/>
    </source>
</evidence>
<dbReference type="EMBL" id="PHNJ01000001">
    <property type="protein sequence ID" value="TYL40725.1"/>
    <property type="molecule type" value="Genomic_DNA"/>
</dbReference>